<evidence type="ECO:0000256" key="5">
    <source>
        <dbReference type="SAM" id="MobiDB-lite"/>
    </source>
</evidence>
<evidence type="ECO:0000256" key="1">
    <source>
        <dbReference type="ARBA" id="ARBA00009437"/>
    </source>
</evidence>
<keyword evidence="2" id="KW-0805">Transcription regulation</keyword>
<evidence type="ECO:0000259" key="6">
    <source>
        <dbReference type="PROSITE" id="PS50931"/>
    </source>
</evidence>
<dbReference type="InterPro" id="IPR005119">
    <property type="entry name" value="LysR_subst-bd"/>
</dbReference>
<evidence type="ECO:0000313" key="7">
    <source>
        <dbReference type="EMBL" id="VVO40275.1"/>
    </source>
</evidence>
<sequence>MELAQIRMFKTVADTGSIARAAEVLHCVPSNITARIKSLEAELGVALFYRQGRGLRISPAGEVFLSYAAKILALSDEAKRAVDPLATPTGPLRIGAIESSATGRLPRLLAKFHARFPSVSLELSTGTWSQLLDDTLSHKLDGVIVAVDVERPLLKRTFIYREDLVLIASPSLGPLRDAADLQGKAIFMWPTGCPYRAALERWLARQGQDQSIVSIASYGAIAGCVSAGAGVALVPRGIFEQYGPSSGWAGYEFPELTAIDNLFYWHEHSTHHPARDAFVAMLQAEFELEGDREMAEQNPADRDPGGLSLSP</sequence>
<dbReference type="FunFam" id="1.10.10.10:FF:000001">
    <property type="entry name" value="LysR family transcriptional regulator"/>
    <property type="match status" value="1"/>
</dbReference>
<keyword evidence="3" id="KW-0238">DNA-binding</keyword>
<accession>A0A5E7FM11</accession>
<dbReference type="InterPro" id="IPR036390">
    <property type="entry name" value="WH_DNA-bd_sf"/>
</dbReference>
<dbReference type="PANTHER" id="PTHR30126:SF40">
    <property type="entry name" value="HTH-TYPE TRANSCRIPTIONAL REGULATOR GLTR"/>
    <property type="match status" value="1"/>
</dbReference>
<evidence type="ECO:0000313" key="8">
    <source>
        <dbReference type="Proteomes" id="UP000379480"/>
    </source>
</evidence>
<dbReference type="InterPro" id="IPR000847">
    <property type="entry name" value="LysR_HTH_N"/>
</dbReference>
<dbReference type="Gene3D" id="3.40.190.290">
    <property type="match status" value="1"/>
</dbReference>
<feature type="region of interest" description="Disordered" evidence="5">
    <location>
        <begin position="292"/>
        <end position="311"/>
    </location>
</feature>
<dbReference type="RefSeq" id="WP_150806972.1">
    <property type="nucleotide sequence ID" value="NZ_CABVHY010000040.1"/>
</dbReference>
<keyword evidence="4" id="KW-0804">Transcription</keyword>
<dbReference type="SUPFAM" id="SSF46785">
    <property type="entry name" value="Winged helix' DNA-binding domain"/>
    <property type="match status" value="1"/>
</dbReference>
<dbReference type="PANTHER" id="PTHR30126">
    <property type="entry name" value="HTH-TYPE TRANSCRIPTIONAL REGULATOR"/>
    <property type="match status" value="1"/>
</dbReference>
<protein>
    <submittedName>
        <fullName evidence="7">HTH-type transcriptional regulator GltR</fullName>
    </submittedName>
</protein>
<feature type="domain" description="HTH lysR-type" evidence="6">
    <location>
        <begin position="1"/>
        <end position="58"/>
    </location>
</feature>
<dbReference type="SUPFAM" id="SSF53850">
    <property type="entry name" value="Periplasmic binding protein-like II"/>
    <property type="match status" value="1"/>
</dbReference>
<evidence type="ECO:0000256" key="2">
    <source>
        <dbReference type="ARBA" id="ARBA00023015"/>
    </source>
</evidence>
<dbReference type="GO" id="GO:0003700">
    <property type="term" value="F:DNA-binding transcription factor activity"/>
    <property type="evidence" value="ECO:0007669"/>
    <property type="project" value="InterPro"/>
</dbReference>
<proteinExistence type="inferred from homology"/>
<dbReference type="GO" id="GO:0000976">
    <property type="term" value="F:transcription cis-regulatory region binding"/>
    <property type="evidence" value="ECO:0007669"/>
    <property type="project" value="TreeGrafter"/>
</dbReference>
<comment type="similarity">
    <text evidence="1">Belongs to the LysR transcriptional regulatory family.</text>
</comment>
<name>A0A5E7FM11_PSEFL</name>
<dbReference type="AlphaFoldDB" id="A0A5E7FM11"/>
<dbReference type="EMBL" id="CABVHY010000040">
    <property type="protein sequence ID" value="VVO40275.1"/>
    <property type="molecule type" value="Genomic_DNA"/>
</dbReference>
<dbReference type="Proteomes" id="UP000379480">
    <property type="component" value="Unassembled WGS sequence"/>
</dbReference>
<dbReference type="InterPro" id="IPR036388">
    <property type="entry name" value="WH-like_DNA-bd_sf"/>
</dbReference>
<dbReference type="PROSITE" id="PS50931">
    <property type="entry name" value="HTH_LYSR"/>
    <property type="match status" value="1"/>
</dbReference>
<dbReference type="Pfam" id="PF00126">
    <property type="entry name" value="HTH_1"/>
    <property type="match status" value="1"/>
</dbReference>
<gene>
    <name evidence="7" type="primary">gltR_4</name>
    <name evidence="7" type="ORF">PS723_05766</name>
</gene>
<evidence type="ECO:0000256" key="3">
    <source>
        <dbReference type="ARBA" id="ARBA00023125"/>
    </source>
</evidence>
<organism evidence="7 8">
    <name type="scientific">Pseudomonas fluorescens</name>
    <dbReference type="NCBI Taxonomy" id="294"/>
    <lineage>
        <taxon>Bacteria</taxon>
        <taxon>Pseudomonadati</taxon>
        <taxon>Pseudomonadota</taxon>
        <taxon>Gammaproteobacteria</taxon>
        <taxon>Pseudomonadales</taxon>
        <taxon>Pseudomonadaceae</taxon>
        <taxon>Pseudomonas</taxon>
    </lineage>
</organism>
<feature type="compositionally biased region" description="Basic and acidic residues" evidence="5">
    <location>
        <begin position="292"/>
        <end position="304"/>
    </location>
</feature>
<dbReference type="Gene3D" id="1.10.10.10">
    <property type="entry name" value="Winged helix-like DNA-binding domain superfamily/Winged helix DNA-binding domain"/>
    <property type="match status" value="1"/>
</dbReference>
<reference evidence="7 8" key="1">
    <citation type="submission" date="2019-09" db="EMBL/GenBank/DDBJ databases">
        <authorList>
            <person name="Chandra G."/>
            <person name="Truman W A."/>
        </authorList>
    </citation>
    <scope>NUCLEOTIDE SEQUENCE [LARGE SCALE GENOMIC DNA]</scope>
    <source>
        <strain evidence="7">PS723</strain>
    </source>
</reference>
<dbReference type="Pfam" id="PF03466">
    <property type="entry name" value="LysR_substrate"/>
    <property type="match status" value="1"/>
</dbReference>
<dbReference type="OrthoDB" id="464481at2"/>
<evidence type="ECO:0000256" key="4">
    <source>
        <dbReference type="ARBA" id="ARBA00023163"/>
    </source>
</evidence>